<evidence type="ECO:0000256" key="1">
    <source>
        <dbReference type="SAM" id="Phobius"/>
    </source>
</evidence>
<keyword evidence="1" id="KW-1133">Transmembrane helix</keyword>
<keyword evidence="1" id="KW-0812">Transmembrane</keyword>
<keyword evidence="1" id="KW-0472">Membrane</keyword>
<dbReference type="EMBL" id="MT143291">
    <property type="protein sequence ID" value="QJA95172.1"/>
    <property type="molecule type" value="Genomic_DNA"/>
</dbReference>
<organism evidence="2">
    <name type="scientific">viral metagenome</name>
    <dbReference type="NCBI Taxonomy" id="1070528"/>
    <lineage>
        <taxon>unclassified sequences</taxon>
        <taxon>metagenomes</taxon>
        <taxon>organismal metagenomes</taxon>
    </lineage>
</organism>
<evidence type="ECO:0000313" key="2">
    <source>
        <dbReference type="EMBL" id="QJA95172.1"/>
    </source>
</evidence>
<feature type="transmembrane region" description="Helical" evidence="1">
    <location>
        <begin position="12"/>
        <end position="42"/>
    </location>
</feature>
<dbReference type="AlphaFoldDB" id="A0A6M3LNQ5"/>
<accession>A0A6M3LNQ5</accession>
<gene>
    <name evidence="2" type="ORF">MM415B05570_0011</name>
</gene>
<proteinExistence type="predicted"/>
<name>A0A6M3LNQ5_9ZZZZ</name>
<sequence>MDIYQALSGLSYSLFSAFLTIALVGLFILAVIGLVVVFFYSYEWLTEQIDKLY</sequence>
<reference evidence="2" key="1">
    <citation type="submission" date="2020-03" db="EMBL/GenBank/DDBJ databases">
        <title>The deep terrestrial virosphere.</title>
        <authorList>
            <person name="Holmfeldt K."/>
            <person name="Nilsson E."/>
            <person name="Simone D."/>
            <person name="Lopez-Fernandez M."/>
            <person name="Wu X."/>
            <person name="de Brujin I."/>
            <person name="Lundin D."/>
            <person name="Andersson A."/>
            <person name="Bertilsson S."/>
            <person name="Dopson M."/>
        </authorList>
    </citation>
    <scope>NUCLEOTIDE SEQUENCE</scope>
    <source>
        <strain evidence="2">MM415B05570</strain>
    </source>
</reference>
<protein>
    <submittedName>
        <fullName evidence="2">Uncharacterized protein</fullName>
    </submittedName>
</protein>